<proteinExistence type="predicted"/>
<dbReference type="Gene3D" id="3.40.50.1000">
    <property type="entry name" value="HAD superfamily/HAD-like"/>
    <property type="match status" value="2"/>
</dbReference>
<dbReference type="Proteomes" id="UP000054837">
    <property type="component" value="Unassembled WGS sequence"/>
</dbReference>
<accession>A0A0W8I2W1</accession>
<dbReference type="NCBIfam" id="TIGR01484">
    <property type="entry name" value="HAD-SF-IIB"/>
    <property type="match status" value="1"/>
</dbReference>
<evidence type="ECO:0000313" key="2">
    <source>
        <dbReference type="Proteomes" id="UP000054837"/>
    </source>
</evidence>
<protein>
    <submittedName>
        <fullName evidence="1">HAD family hydrolase</fullName>
    </submittedName>
</protein>
<dbReference type="GO" id="GO:0000287">
    <property type="term" value="F:magnesium ion binding"/>
    <property type="evidence" value="ECO:0007669"/>
    <property type="project" value="TreeGrafter"/>
</dbReference>
<dbReference type="Pfam" id="PF08282">
    <property type="entry name" value="Hydrolase_3"/>
    <property type="match status" value="2"/>
</dbReference>
<dbReference type="PROSITE" id="PS01229">
    <property type="entry name" value="COF_2"/>
    <property type="match status" value="1"/>
</dbReference>
<dbReference type="SUPFAM" id="SSF56784">
    <property type="entry name" value="HAD-like"/>
    <property type="match status" value="1"/>
</dbReference>
<sequence length="283" mass="29939">MSDPEQFDPASATASPLLVALDVDGTIVHHDGYLAPRVRETVQALAALPHVTVMIATGRSVLSTLPVMDQLGLSTAGRPAVCSNGAVTISAAPQMDEGYELVDMVTFDPAPAIALVHTHLPSALVAVEEIGVGFKVSTPFPPGELWGEERVVPVEELAARPATRVTFREPTLSSADFTALVERIGLHGVSYAVGYSAWLDLAPEGVSKASALELVRRRLGVQPHRTVAVGDQRNDLEMLHWAAVGYAMGQAPDEVLRVADRTTGAVEEDGLADALDEVLAELV</sequence>
<dbReference type="AlphaFoldDB" id="A0A0W8I2W1"/>
<organism evidence="1 2">
    <name type="scientific">Serinicoccus chungangensis</name>
    <dbReference type="NCBI Taxonomy" id="767452"/>
    <lineage>
        <taxon>Bacteria</taxon>
        <taxon>Bacillati</taxon>
        <taxon>Actinomycetota</taxon>
        <taxon>Actinomycetes</taxon>
        <taxon>Micrococcales</taxon>
        <taxon>Ornithinimicrobiaceae</taxon>
        <taxon>Serinicoccus</taxon>
    </lineage>
</organism>
<name>A0A0W8I2W1_9MICO</name>
<reference evidence="1 2" key="1">
    <citation type="submission" date="2015-12" db="EMBL/GenBank/DDBJ databases">
        <title>Serinicoccus chungangenesis strain CD08_5 genome sequencing and assembly.</title>
        <authorList>
            <person name="Chander A.M."/>
            <person name="Kaur G."/>
            <person name="Nair G.R."/>
            <person name="Dhawan D.K."/>
            <person name="Kochhar R.K."/>
            <person name="Mayilraj S."/>
            <person name="Bhadada S.K."/>
        </authorList>
    </citation>
    <scope>NUCLEOTIDE SEQUENCE [LARGE SCALE GENOMIC DNA]</scope>
    <source>
        <strain evidence="1 2">CD08_5</strain>
    </source>
</reference>
<evidence type="ECO:0000313" key="1">
    <source>
        <dbReference type="EMBL" id="KUG51967.1"/>
    </source>
</evidence>
<dbReference type="PANTHER" id="PTHR10000">
    <property type="entry name" value="PHOSPHOSERINE PHOSPHATASE"/>
    <property type="match status" value="1"/>
</dbReference>
<dbReference type="RefSeq" id="WP_058892262.1">
    <property type="nucleotide sequence ID" value="NZ_LQBL01000031.1"/>
</dbReference>
<dbReference type="GO" id="GO:0016791">
    <property type="term" value="F:phosphatase activity"/>
    <property type="evidence" value="ECO:0007669"/>
    <property type="project" value="TreeGrafter"/>
</dbReference>
<keyword evidence="2" id="KW-1185">Reference proteome</keyword>
<dbReference type="InterPro" id="IPR023214">
    <property type="entry name" value="HAD_sf"/>
</dbReference>
<dbReference type="GO" id="GO:0005829">
    <property type="term" value="C:cytosol"/>
    <property type="evidence" value="ECO:0007669"/>
    <property type="project" value="TreeGrafter"/>
</dbReference>
<dbReference type="OrthoDB" id="3180855at2"/>
<gene>
    <name evidence="1" type="ORF">AVL62_08550</name>
</gene>
<dbReference type="STRING" id="767452.AVL62_08550"/>
<dbReference type="PANTHER" id="PTHR10000:SF8">
    <property type="entry name" value="HAD SUPERFAMILY HYDROLASE-LIKE, TYPE 3"/>
    <property type="match status" value="1"/>
</dbReference>
<dbReference type="InterPro" id="IPR036412">
    <property type="entry name" value="HAD-like_sf"/>
</dbReference>
<comment type="caution">
    <text evidence="1">The sequence shown here is derived from an EMBL/GenBank/DDBJ whole genome shotgun (WGS) entry which is preliminary data.</text>
</comment>
<dbReference type="InterPro" id="IPR006379">
    <property type="entry name" value="HAD-SF_hydro_IIB"/>
</dbReference>
<dbReference type="EMBL" id="LQBL01000031">
    <property type="protein sequence ID" value="KUG51967.1"/>
    <property type="molecule type" value="Genomic_DNA"/>
</dbReference>
<dbReference type="Gene3D" id="3.30.1240.10">
    <property type="match status" value="1"/>
</dbReference>
<keyword evidence="1" id="KW-0378">Hydrolase</keyword>